<dbReference type="RefSeq" id="WP_041505228.1">
    <property type="nucleotide sequence ID" value="NZ_JPIU01000039.1"/>
</dbReference>
<evidence type="ECO:0000256" key="1">
    <source>
        <dbReference type="SAM" id="Phobius"/>
    </source>
</evidence>
<feature type="transmembrane region" description="Helical" evidence="1">
    <location>
        <begin position="59"/>
        <end position="79"/>
    </location>
</feature>
<keyword evidence="1" id="KW-0812">Transmembrane</keyword>
<reference evidence="3 4" key="1">
    <citation type="submission" date="2014-07" db="EMBL/GenBank/DDBJ databases">
        <title>Porphyromonadaceae bacterium OUH 308042 = ATCC BAA-2681 = DSM 28342 draft genome.</title>
        <authorList>
            <person name="Sydenham T.V."/>
            <person name="Hasman H."/>
            <person name="Justensen U.S."/>
        </authorList>
    </citation>
    <scope>NUCLEOTIDE SEQUENCE [LARGE SCALE GENOMIC DNA]</scope>
    <source>
        <strain evidence="3 4">OUH 308042</strain>
    </source>
</reference>
<dbReference type="EMBL" id="JPIU01000039">
    <property type="protein sequence ID" value="KIO44394.1"/>
    <property type="molecule type" value="Genomic_DNA"/>
</dbReference>
<accession>A0A0C3RG63</accession>
<feature type="domain" description="Golvesin/Xly CBD-like" evidence="2">
    <location>
        <begin position="987"/>
        <end position="1109"/>
    </location>
</feature>
<feature type="transmembrane region" description="Helical" evidence="1">
    <location>
        <begin position="116"/>
        <end position="135"/>
    </location>
</feature>
<keyword evidence="4" id="KW-1185">Reference proteome</keyword>
<evidence type="ECO:0000259" key="2">
    <source>
        <dbReference type="Pfam" id="PF25275"/>
    </source>
</evidence>
<feature type="transmembrane region" description="Helical" evidence="1">
    <location>
        <begin position="228"/>
        <end position="245"/>
    </location>
</feature>
<proteinExistence type="predicted"/>
<organism evidence="3 4">
    <name type="scientific">Sanguibacteroides justesenii</name>
    <dbReference type="NCBI Taxonomy" id="1547597"/>
    <lineage>
        <taxon>Bacteria</taxon>
        <taxon>Pseudomonadati</taxon>
        <taxon>Bacteroidota</taxon>
        <taxon>Bacteroidia</taxon>
        <taxon>Bacteroidales</taxon>
        <taxon>Porphyromonadaceae</taxon>
        <taxon>Sanguibacteroides</taxon>
    </lineage>
</organism>
<feature type="transmembrane region" description="Helical" evidence="1">
    <location>
        <begin position="21"/>
        <end position="39"/>
    </location>
</feature>
<evidence type="ECO:0000313" key="3">
    <source>
        <dbReference type="EMBL" id="KIO44394.1"/>
    </source>
</evidence>
<sequence>MNLHNIHTVSRYEAKLLRRSWLFRIFAILSLLVITFFHLTTQANLFWYQWNMVAMSSSIPFVNIYIFNIAQSVIAIFLAGSFLKRDQKLDTAEVVYVRPMSNADYVIGKSWGIIKVFISLNILALLVAAFINLYVSESPFNLLPYVFYLLTLSIPSLVFILGLSFMVMCFVKNQAVTFVILLGYIGVTLFYLGNIEHGAFDFFALTLPNIFSDISGHPVLSDYLLQRSSFLLLGISLLSFTIALVKRLPHHPKKRILLNTLGIIILLLGIGANLSYLWQFRHNDTLRSRYIEKYQAYNSHDKVNLLSEELIYSQKGNQIFVDAHLTVQNRNHRKINSVLIYLNPTLQVTEVSHEGTKLPFKRDEQILVIDKELTPYQIVDLQIRYEGKVSENIGYLEVQDEEYYDTQTGSSILRFGKRYAFVQNDFTLLTPEVLWYPVTFPPMNPEAPYNIQKNFTHFSLKVIPTEKQTVLSQGTSSQSGDTIIFHNTHRLPSISLAIGNYEKKSITVDSVLFELYHFKGHDYFSKEFTNLKDTLGSIISDIKNQYESRKNRVYPFEKLILAETPVSFASYVRNWKGYSEFIQPEIAFIPERGTTLPSGNFKLAKKMQRQRGGGPNRGTIDETEIETRVFRDFITWCFLNESKYEETGNLFVNSIFSSGWNGTSKLNPFDFSGFYFNHANFIYSHNFPVMDILLNTMFKQEENDPWSRWRRRFSGMSDAQKASAFLKEKSFEQAVLDRSLSPEVFYEMLKLKGNYLRNYLTSQIPLADYNKFMTQFMKDYQFKEINFTVLNNSFMRKFNINLMDFIPQWYTINQTPLFIVKGINADKVVVDDYTKYVVQFKIHNPTEVEGIVSVNIEEGEWGRRGRGRQQEKPLQHYIIPAKSYKEIKTLCDERPRNIDINTNIAQNIPSDIVYNFSKINTETKEMTTGMFNTDATLFEYNPKDIIVDNEDQNFHLIESNQKTTLQSIFKKPQEDKYKNLTTWMPPTRWTATVGTNFYGEYINSGYYKKTGNGNNKAEWVAQIETPGFYEVFVYNARIVWGWRREESNMQYYTVKHDDGEEEVSIETNENTQDWVSLGSFHFSPGEAKVILSDKGSNPNQVIYADAVRWVFQNKEK</sequence>
<keyword evidence="1" id="KW-0472">Membrane</keyword>
<feature type="transmembrane region" description="Helical" evidence="1">
    <location>
        <begin position="147"/>
        <end position="168"/>
    </location>
</feature>
<name>A0A0C3RG63_9PORP</name>
<gene>
    <name evidence="3" type="ORF">BA92_09330</name>
</gene>
<dbReference type="AlphaFoldDB" id="A0A0C3RG63"/>
<dbReference type="InterPro" id="IPR033803">
    <property type="entry name" value="CBD-like_Golvesin-Xly"/>
</dbReference>
<feature type="transmembrane region" description="Helical" evidence="1">
    <location>
        <begin position="175"/>
        <end position="193"/>
    </location>
</feature>
<comment type="caution">
    <text evidence="3">The sequence shown here is derived from an EMBL/GenBank/DDBJ whole genome shotgun (WGS) entry which is preliminary data.</text>
</comment>
<keyword evidence="1" id="KW-1133">Transmembrane helix</keyword>
<evidence type="ECO:0000313" key="4">
    <source>
        <dbReference type="Proteomes" id="UP000031980"/>
    </source>
</evidence>
<feature type="transmembrane region" description="Helical" evidence="1">
    <location>
        <begin position="257"/>
        <end position="278"/>
    </location>
</feature>
<protein>
    <recommendedName>
        <fullName evidence="2">Golvesin/Xly CBD-like domain-containing protein</fullName>
    </recommendedName>
</protein>
<dbReference type="Proteomes" id="UP000031980">
    <property type="component" value="Unassembled WGS sequence"/>
</dbReference>
<dbReference type="Pfam" id="PF25275">
    <property type="entry name" value="Golvesin_C"/>
    <property type="match status" value="1"/>
</dbReference>